<dbReference type="EMBL" id="MAEL01000003">
    <property type="protein sequence ID" value="KAF1306088.1"/>
    <property type="molecule type" value="Genomic_DNA"/>
</dbReference>
<dbReference type="Pfam" id="PF02016">
    <property type="entry name" value="Peptidase_S66"/>
    <property type="match status" value="1"/>
</dbReference>
<gene>
    <name evidence="5" type="ORF">BAU17_03080</name>
</gene>
<dbReference type="InterPro" id="IPR003507">
    <property type="entry name" value="S66_fam"/>
</dbReference>
<dbReference type="PIRSF" id="PIRSF028757">
    <property type="entry name" value="LD-carboxypeptidase"/>
    <property type="match status" value="1"/>
</dbReference>
<evidence type="ECO:0000256" key="2">
    <source>
        <dbReference type="ARBA" id="ARBA00022801"/>
    </source>
</evidence>
<comment type="similarity">
    <text evidence="1">Belongs to the peptidase S66 family.</text>
</comment>
<protein>
    <recommendedName>
        <fullName evidence="7">LD-carboxypeptidase</fullName>
    </recommendedName>
</protein>
<dbReference type="RefSeq" id="WP_161900864.1">
    <property type="nucleotide sequence ID" value="NZ_MAEL01000003.1"/>
</dbReference>
<evidence type="ECO:0000256" key="1">
    <source>
        <dbReference type="ARBA" id="ARBA00010233"/>
    </source>
</evidence>
<keyword evidence="6" id="KW-1185">Reference proteome</keyword>
<dbReference type="Pfam" id="PF17676">
    <property type="entry name" value="Peptidase_S66C"/>
    <property type="match status" value="1"/>
</dbReference>
<evidence type="ECO:0008006" key="7">
    <source>
        <dbReference type="Google" id="ProtNLM"/>
    </source>
</evidence>
<dbReference type="CDD" id="cd07062">
    <property type="entry name" value="Peptidase_S66_mccF_like"/>
    <property type="match status" value="1"/>
</dbReference>
<proteinExistence type="inferred from homology"/>
<dbReference type="InterPro" id="IPR027478">
    <property type="entry name" value="LdcA_N"/>
</dbReference>
<comment type="caution">
    <text evidence="5">The sequence shown here is derived from an EMBL/GenBank/DDBJ whole genome shotgun (WGS) entry which is preliminary data.</text>
</comment>
<evidence type="ECO:0000313" key="6">
    <source>
        <dbReference type="Proteomes" id="UP000782705"/>
    </source>
</evidence>
<dbReference type="InterPro" id="IPR029062">
    <property type="entry name" value="Class_I_gatase-like"/>
</dbReference>
<evidence type="ECO:0000259" key="3">
    <source>
        <dbReference type="Pfam" id="PF02016"/>
    </source>
</evidence>
<dbReference type="Gene3D" id="3.40.50.10740">
    <property type="entry name" value="Class I glutamine amidotransferase-like"/>
    <property type="match status" value="1"/>
</dbReference>
<dbReference type="Gene3D" id="3.50.30.60">
    <property type="entry name" value="LD-carboxypeptidase A C-terminal domain-like"/>
    <property type="match status" value="1"/>
</dbReference>
<dbReference type="InterPro" id="IPR040921">
    <property type="entry name" value="Peptidase_S66C"/>
</dbReference>
<feature type="domain" description="LD-carboxypeptidase C-terminal" evidence="4">
    <location>
        <begin position="209"/>
        <end position="329"/>
    </location>
</feature>
<keyword evidence="2" id="KW-0378">Hydrolase</keyword>
<dbReference type="InterPro" id="IPR040449">
    <property type="entry name" value="Peptidase_S66_N"/>
</dbReference>
<evidence type="ECO:0000259" key="4">
    <source>
        <dbReference type="Pfam" id="PF17676"/>
    </source>
</evidence>
<reference evidence="5 6" key="1">
    <citation type="submission" date="2016-06" db="EMBL/GenBank/DDBJ databases">
        <title>Four novel species of enterococci isolated from chicken manure.</title>
        <authorList>
            <person name="Van Tyne D."/>
        </authorList>
    </citation>
    <scope>NUCLEOTIDE SEQUENCE [LARGE SCALE GENOMIC DNA]</scope>
    <source>
        <strain evidence="5 6">CU12B</strain>
    </source>
</reference>
<dbReference type="PANTHER" id="PTHR30237:SF4">
    <property type="entry name" value="LD-CARBOXYPEPTIDASE C-TERMINAL DOMAIN-CONTAINING PROTEIN"/>
    <property type="match status" value="1"/>
</dbReference>
<sequence length="348" mass="39796">MRKVKRLEAGDTIAFITLSSGMAGESIFQYRWKVAKERLEALGFHVVLTKHATHSSEYIDHHPEKRAEDLMNTLKNPDIQAIVCMIGGDDTIRLLPYIDFETIKQYPKLFIGHSDSTVNHFMFHYAGIPSIYGPTALVEFAENVAMHSYTQDYFFKLVSQDNTPFQIQPSSQWTSEFLDWTDERNQTVQRTMTEETHFHEFLQGTGIVRGKLLGGCLETFPMMIGTKIWPKVEHWQDKVLFIETSEIKLSPSMFAVLLRGLAAQGIFHQVQGILMGKPVNETFYQEYKDILQKIIRDECQLSDLPIVYNMNFGHTAPIISLPIGCEIEINCLEQTIQIVESPVEGEVL</sequence>
<organism evidence="5 6">
    <name type="scientific">Candidatus Enterococcus willemsii</name>
    <dbReference type="NCBI Taxonomy" id="1857215"/>
    <lineage>
        <taxon>Bacteria</taxon>
        <taxon>Bacillati</taxon>
        <taxon>Bacillota</taxon>
        <taxon>Bacilli</taxon>
        <taxon>Lactobacillales</taxon>
        <taxon>Enterococcaceae</taxon>
        <taxon>Enterococcus</taxon>
    </lineage>
</organism>
<accession>A0ABQ6Z2S4</accession>
<dbReference type="InterPro" id="IPR027461">
    <property type="entry name" value="Carboxypeptidase_A_C_sf"/>
</dbReference>
<name>A0ABQ6Z2S4_9ENTE</name>
<feature type="domain" description="LD-carboxypeptidase N-terminal" evidence="3">
    <location>
        <begin position="13"/>
        <end position="133"/>
    </location>
</feature>
<dbReference type="Proteomes" id="UP000782705">
    <property type="component" value="Unassembled WGS sequence"/>
</dbReference>
<dbReference type="PANTHER" id="PTHR30237">
    <property type="entry name" value="MURAMOYLTETRAPEPTIDE CARBOXYPEPTIDASE"/>
    <property type="match status" value="1"/>
</dbReference>
<evidence type="ECO:0000313" key="5">
    <source>
        <dbReference type="EMBL" id="KAF1306088.1"/>
    </source>
</evidence>
<dbReference type="SUPFAM" id="SSF52317">
    <property type="entry name" value="Class I glutamine amidotransferase-like"/>
    <property type="match status" value="1"/>
</dbReference>
<dbReference type="SUPFAM" id="SSF141986">
    <property type="entry name" value="LD-carboxypeptidase A C-terminal domain-like"/>
    <property type="match status" value="1"/>
</dbReference>